<dbReference type="GO" id="GO:0005829">
    <property type="term" value="C:cytosol"/>
    <property type="evidence" value="ECO:0007669"/>
    <property type="project" value="TreeGrafter"/>
</dbReference>
<comment type="caution">
    <text evidence="5">The sequence shown here is derived from an EMBL/GenBank/DDBJ whole genome shotgun (WGS) entry which is preliminary data.</text>
</comment>
<name>A0A369WRV0_9GAMM</name>
<reference evidence="5 6" key="1">
    <citation type="submission" date="2018-07" db="EMBL/GenBank/DDBJ databases">
        <title>Motiliproteus coralliicola sp. nov., a bacterium isolated from Coral.</title>
        <authorList>
            <person name="Wang G."/>
        </authorList>
    </citation>
    <scope>NUCLEOTIDE SEQUENCE [LARGE SCALE GENOMIC DNA]</scope>
    <source>
        <strain evidence="5 6">C34</strain>
    </source>
</reference>
<evidence type="ECO:0000256" key="3">
    <source>
        <dbReference type="ARBA" id="ARBA00023163"/>
    </source>
</evidence>
<dbReference type="Pfam" id="PF12833">
    <property type="entry name" value="HTH_18"/>
    <property type="match status" value="1"/>
</dbReference>
<dbReference type="SMART" id="SM00342">
    <property type="entry name" value="HTH_ARAC"/>
    <property type="match status" value="1"/>
</dbReference>
<gene>
    <name evidence="5" type="ORF">DV711_02095</name>
</gene>
<dbReference type="Proteomes" id="UP000253769">
    <property type="component" value="Unassembled WGS sequence"/>
</dbReference>
<dbReference type="Gene3D" id="1.10.10.60">
    <property type="entry name" value="Homeodomain-like"/>
    <property type="match status" value="1"/>
</dbReference>
<dbReference type="PANTHER" id="PTHR47894:SF1">
    <property type="entry name" value="HTH-TYPE TRANSCRIPTIONAL REGULATOR VQSM"/>
    <property type="match status" value="1"/>
</dbReference>
<dbReference type="GO" id="GO:0000976">
    <property type="term" value="F:transcription cis-regulatory region binding"/>
    <property type="evidence" value="ECO:0007669"/>
    <property type="project" value="TreeGrafter"/>
</dbReference>
<evidence type="ECO:0000313" key="5">
    <source>
        <dbReference type="EMBL" id="RDE24402.1"/>
    </source>
</evidence>
<dbReference type="Pfam" id="PF12625">
    <property type="entry name" value="Arabinose_bd"/>
    <property type="match status" value="1"/>
</dbReference>
<dbReference type="GO" id="GO:0003700">
    <property type="term" value="F:DNA-binding transcription factor activity"/>
    <property type="evidence" value="ECO:0007669"/>
    <property type="project" value="InterPro"/>
</dbReference>
<keyword evidence="1" id="KW-0805">Transcription regulation</keyword>
<proteinExistence type="predicted"/>
<keyword evidence="2" id="KW-0238">DNA-binding</keyword>
<dbReference type="SUPFAM" id="SSF46689">
    <property type="entry name" value="Homeodomain-like"/>
    <property type="match status" value="1"/>
</dbReference>
<dbReference type="InterPro" id="IPR018060">
    <property type="entry name" value="HTH_AraC"/>
</dbReference>
<dbReference type="InterPro" id="IPR009057">
    <property type="entry name" value="Homeodomain-like_sf"/>
</dbReference>
<dbReference type="RefSeq" id="WP_114693989.1">
    <property type="nucleotide sequence ID" value="NZ_QQOH01000001.1"/>
</dbReference>
<keyword evidence="6" id="KW-1185">Reference proteome</keyword>
<protein>
    <submittedName>
        <fullName evidence="5">AraC family transcriptional regulator</fullName>
    </submittedName>
</protein>
<accession>A0A369WRV0</accession>
<dbReference type="InterPro" id="IPR032687">
    <property type="entry name" value="AraC-type_N"/>
</dbReference>
<evidence type="ECO:0000259" key="4">
    <source>
        <dbReference type="PROSITE" id="PS01124"/>
    </source>
</evidence>
<sequence length="343" mass="38873">MTDTKSFTISAPLVRHQLLGAQAAGIDIDQVLRKQELDPALLHQPEGRIAVEKVVAMQRYCNGKLNDEVTGLLAKPLRLGHFRMMALCAVNAASLEEALERCIAFYNLFENSFYYRFERQKGQARLWLEPIPDQPIQDPFAVDFLLSVFHRFIGWLGNHRIVLNQVKMAFPPPEYLKEYQYTYYGAPVLFNQPLNGLSFDEGYLKHPVVQNEAAVESYIRRAPLDLYLPVDAGGETTEAIRLLAQQIFKDTSGVPSLDEIASALELTPQTLRRRLKCEGTSFHTIKAQLRRDIAIHHLGNAELSIEAIAEKAGYSEPSAFIRAFKSWTGFTPLQFRKGLESKY</sequence>
<organism evidence="5 6">
    <name type="scientific">Motiliproteus coralliicola</name>
    <dbReference type="NCBI Taxonomy" id="2283196"/>
    <lineage>
        <taxon>Bacteria</taxon>
        <taxon>Pseudomonadati</taxon>
        <taxon>Pseudomonadota</taxon>
        <taxon>Gammaproteobacteria</taxon>
        <taxon>Oceanospirillales</taxon>
        <taxon>Oceanospirillaceae</taxon>
        <taxon>Motiliproteus</taxon>
    </lineage>
</organism>
<dbReference type="PANTHER" id="PTHR47894">
    <property type="entry name" value="HTH-TYPE TRANSCRIPTIONAL REGULATOR GADX"/>
    <property type="match status" value="1"/>
</dbReference>
<evidence type="ECO:0000313" key="6">
    <source>
        <dbReference type="Proteomes" id="UP000253769"/>
    </source>
</evidence>
<keyword evidence="3" id="KW-0804">Transcription</keyword>
<dbReference type="PRINTS" id="PR00032">
    <property type="entry name" value="HTHARAC"/>
</dbReference>
<dbReference type="InterPro" id="IPR020449">
    <property type="entry name" value="Tscrpt_reg_AraC-type_HTH"/>
</dbReference>
<evidence type="ECO:0000256" key="1">
    <source>
        <dbReference type="ARBA" id="ARBA00023015"/>
    </source>
</evidence>
<dbReference type="AlphaFoldDB" id="A0A369WRV0"/>
<dbReference type="OrthoDB" id="5582699at2"/>
<dbReference type="EMBL" id="QQOH01000001">
    <property type="protein sequence ID" value="RDE24402.1"/>
    <property type="molecule type" value="Genomic_DNA"/>
</dbReference>
<dbReference type="PROSITE" id="PS01124">
    <property type="entry name" value="HTH_ARAC_FAMILY_2"/>
    <property type="match status" value="1"/>
</dbReference>
<evidence type="ECO:0000256" key="2">
    <source>
        <dbReference type="ARBA" id="ARBA00023125"/>
    </source>
</evidence>
<feature type="domain" description="HTH araC/xylS-type" evidence="4">
    <location>
        <begin position="237"/>
        <end position="338"/>
    </location>
</feature>